<keyword evidence="3" id="KW-0551">Lipid droplet</keyword>
<reference evidence="4" key="1">
    <citation type="submission" date="2023-10" db="EMBL/GenBank/DDBJ databases">
        <title>Genome assembly of Pristionchus species.</title>
        <authorList>
            <person name="Yoshida K."/>
            <person name="Sommer R.J."/>
        </authorList>
    </citation>
    <scope>NUCLEOTIDE SEQUENCE</scope>
    <source>
        <strain evidence="4">RS5133</strain>
    </source>
</reference>
<evidence type="ECO:0000256" key="3">
    <source>
        <dbReference type="ARBA" id="ARBA00022677"/>
    </source>
</evidence>
<protein>
    <submittedName>
        <fullName evidence="4">Uncharacterized protein</fullName>
    </submittedName>
</protein>
<dbReference type="AlphaFoldDB" id="A0AAV5V7N3"/>
<organism evidence="4 5">
    <name type="scientific">Pristionchus fissidentatus</name>
    <dbReference type="NCBI Taxonomy" id="1538716"/>
    <lineage>
        <taxon>Eukaryota</taxon>
        <taxon>Metazoa</taxon>
        <taxon>Ecdysozoa</taxon>
        <taxon>Nematoda</taxon>
        <taxon>Chromadorea</taxon>
        <taxon>Rhabditida</taxon>
        <taxon>Rhabditina</taxon>
        <taxon>Diplogasteromorpha</taxon>
        <taxon>Diplogasteroidea</taxon>
        <taxon>Neodiplogasteridae</taxon>
        <taxon>Pristionchus</taxon>
    </lineage>
</organism>
<keyword evidence="5" id="KW-1185">Reference proteome</keyword>
<evidence type="ECO:0000313" key="4">
    <source>
        <dbReference type="EMBL" id="GMT13914.1"/>
    </source>
</evidence>
<dbReference type="GO" id="GO:0005811">
    <property type="term" value="C:lipid droplet"/>
    <property type="evidence" value="ECO:0007669"/>
    <property type="project" value="UniProtKB-SubCell"/>
</dbReference>
<dbReference type="Pfam" id="PF03036">
    <property type="entry name" value="Perilipin"/>
    <property type="match status" value="1"/>
</dbReference>
<dbReference type="EMBL" id="BTSY01000002">
    <property type="protein sequence ID" value="GMT13914.1"/>
    <property type="molecule type" value="Genomic_DNA"/>
</dbReference>
<evidence type="ECO:0000256" key="2">
    <source>
        <dbReference type="ARBA" id="ARBA00006311"/>
    </source>
</evidence>
<comment type="caution">
    <text evidence="4">The sequence shown here is derived from an EMBL/GenBank/DDBJ whole genome shotgun (WGS) entry which is preliminary data.</text>
</comment>
<gene>
    <name evidence="4" type="ORF">PFISCL1PPCAC_5211</name>
</gene>
<evidence type="ECO:0000256" key="1">
    <source>
        <dbReference type="ARBA" id="ARBA00004502"/>
    </source>
</evidence>
<comment type="similarity">
    <text evidence="2">Belongs to the perilipin family.</text>
</comment>
<dbReference type="Proteomes" id="UP001432322">
    <property type="component" value="Unassembled WGS sequence"/>
</dbReference>
<name>A0AAV5V7N3_9BILA</name>
<proteinExistence type="inferred from homology"/>
<accession>A0AAV5V7N3</accession>
<evidence type="ECO:0000313" key="5">
    <source>
        <dbReference type="Proteomes" id="UP001432322"/>
    </source>
</evidence>
<comment type="subcellular location">
    <subcellularLocation>
        <location evidence="1">Lipid droplet</location>
    </subcellularLocation>
</comment>
<sequence>MAPREEHSERAERLVHNYYDYLSSTPWISPIVSSYEKTKHSHVLMEEGLGKMETTLLHLSTIIISTSFWSLNNLYLAPKRKIGEAVTRVIDGTTRVVRTTVDVVVNVSTLSIGLGVVAAQYALTLLIGGTSIGLDGIDEVKRQTRNGVESIRDTTERVKTDIRERVDSAVKFAMIPVEITGYFLHSVLDLIEGLVENRMEMPVVVSPTASLLARISAILTAISNGLKARAHSHVIDPAHAQVEALIDKTKHSLVVLEAVKERGYWAVAEKVDNLSTTAAELKRKIEEEARKYRVSPEVILLRGIQTSTKALTKNLRTLKEKNTKVFGDDRLFDGALYHLDKMQTSLKEKRDIYEVRDELITQTRNVIDSLSHSMIQ</sequence>
<dbReference type="InterPro" id="IPR004279">
    <property type="entry name" value="Perilipin"/>
</dbReference>